<dbReference type="PANTHER" id="PTHR13250">
    <property type="entry name" value="TF-1 CELL APOPTOSIS RELATED PROTEIN-15"/>
    <property type="match status" value="1"/>
</dbReference>
<dbReference type="InterPro" id="IPR048288">
    <property type="entry name" value="PDCD10_N"/>
</dbReference>
<dbReference type="Gene3D" id="1.10.12.70">
    <property type="match status" value="1"/>
</dbReference>
<sequence>MASAANCSDHNNKMQPVVSAPLHLALFPVLDSLSSQCDQDTIQSLKNAFTKAEKNVPGFTQELLNGMMQKEAPDEISYTKSLLRMSRQDSQEYTLHRSEKEYVRLSDQACRLKHILSKIPDEMGDRPKFLQTIKDIASAIKDLLSAVNDVFRKYSTKENKKTLDMQKKEFVKCSKSFSDTLKSYFKDGSEVPVFVSANRLIHQANVILVVFKNTSPD</sequence>
<evidence type="ECO:0000256" key="3">
    <source>
        <dbReference type="ARBA" id="ARBA00004496"/>
    </source>
</evidence>
<comment type="caution">
    <text evidence="12">The sequence shown here is derived from an EMBL/GenBank/DDBJ whole genome shotgun (WGS) entry which is preliminary data.</text>
</comment>
<feature type="domain" description="Programmed cell death protein 10 dimerisation" evidence="11">
    <location>
        <begin position="15"/>
        <end position="72"/>
    </location>
</feature>
<gene>
    <name evidence="12" type="ORF">CVLEPA_LOCUS19108</name>
</gene>
<keyword evidence="6" id="KW-0963">Cytoplasm</keyword>
<proteinExistence type="inferred from homology"/>
<evidence type="ECO:0000256" key="4">
    <source>
        <dbReference type="ARBA" id="ARBA00009181"/>
    </source>
</evidence>
<evidence type="ECO:0000256" key="2">
    <source>
        <dbReference type="ARBA" id="ARBA00004413"/>
    </source>
</evidence>
<protein>
    <recommendedName>
        <fullName evidence="11">Programmed cell death protein 10 dimerisation domain-containing protein</fullName>
    </recommendedName>
</protein>
<name>A0ABP0G6F8_CLALP</name>
<dbReference type="PANTHER" id="PTHR13250:SF1">
    <property type="entry name" value="PROGRAMMED CELL DEATH PROTEIN 10"/>
    <property type="match status" value="1"/>
</dbReference>
<evidence type="ECO:0000256" key="5">
    <source>
        <dbReference type="ARBA" id="ARBA00022475"/>
    </source>
</evidence>
<dbReference type="InterPro" id="IPR046409">
    <property type="entry name" value="PDC10_dimerisation_sf"/>
</dbReference>
<comment type="subcellular location">
    <subcellularLocation>
        <location evidence="2">Cell membrane</location>
        <topology evidence="2">Peripheral membrane protein</topology>
        <orientation evidence="2">Cytoplasmic side</orientation>
    </subcellularLocation>
    <subcellularLocation>
        <location evidence="3">Cytoplasm</location>
    </subcellularLocation>
    <subcellularLocation>
        <location evidence="1">Golgi apparatus membrane</location>
        <topology evidence="1">Peripheral membrane protein</topology>
        <orientation evidence="1">Cytoplasmic side</orientation>
    </subcellularLocation>
</comment>
<keyword evidence="13" id="KW-1185">Reference proteome</keyword>
<dbReference type="InterPro" id="IPR009652">
    <property type="entry name" value="PDCD10"/>
</dbReference>
<keyword evidence="8" id="KW-0053">Apoptosis</keyword>
<evidence type="ECO:0000256" key="6">
    <source>
        <dbReference type="ARBA" id="ARBA00022490"/>
    </source>
</evidence>
<dbReference type="EMBL" id="CAWYQH010000103">
    <property type="protein sequence ID" value="CAK8687073.1"/>
    <property type="molecule type" value="Genomic_DNA"/>
</dbReference>
<keyword evidence="5" id="KW-1003">Cell membrane</keyword>
<evidence type="ECO:0000256" key="9">
    <source>
        <dbReference type="ARBA" id="ARBA00023034"/>
    </source>
</evidence>
<evidence type="ECO:0000259" key="11">
    <source>
        <dbReference type="Pfam" id="PF20929"/>
    </source>
</evidence>
<evidence type="ECO:0000313" key="13">
    <source>
        <dbReference type="Proteomes" id="UP001642483"/>
    </source>
</evidence>
<dbReference type="Pfam" id="PF20929">
    <property type="entry name" value="PDCD10_N"/>
    <property type="match status" value="1"/>
</dbReference>
<keyword evidence="10" id="KW-0472">Membrane</keyword>
<keyword evidence="9" id="KW-0333">Golgi apparatus</keyword>
<dbReference type="Proteomes" id="UP001642483">
    <property type="component" value="Unassembled WGS sequence"/>
</dbReference>
<keyword evidence="7" id="KW-0037">Angiogenesis</keyword>
<evidence type="ECO:0000256" key="10">
    <source>
        <dbReference type="ARBA" id="ARBA00023136"/>
    </source>
</evidence>
<organism evidence="12 13">
    <name type="scientific">Clavelina lepadiformis</name>
    <name type="common">Light-bulb sea squirt</name>
    <name type="synonym">Ascidia lepadiformis</name>
    <dbReference type="NCBI Taxonomy" id="159417"/>
    <lineage>
        <taxon>Eukaryota</taxon>
        <taxon>Metazoa</taxon>
        <taxon>Chordata</taxon>
        <taxon>Tunicata</taxon>
        <taxon>Ascidiacea</taxon>
        <taxon>Aplousobranchia</taxon>
        <taxon>Clavelinidae</taxon>
        <taxon>Clavelina</taxon>
    </lineage>
</organism>
<evidence type="ECO:0000256" key="8">
    <source>
        <dbReference type="ARBA" id="ARBA00022703"/>
    </source>
</evidence>
<comment type="similarity">
    <text evidence="4">Belongs to the PDCD10 family.</text>
</comment>
<evidence type="ECO:0000256" key="1">
    <source>
        <dbReference type="ARBA" id="ARBA00004255"/>
    </source>
</evidence>
<dbReference type="Gene3D" id="1.20.120.330">
    <property type="entry name" value="Nucleotidyltransferases domain 2"/>
    <property type="match status" value="1"/>
</dbReference>
<dbReference type="Pfam" id="PF06840">
    <property type="entry name" value="PDC10_C"/>
    <property type="match status" value="1"/>
</dbReference>
<accession>A0ABP0G6F8</accession>
<evidence type="ECO:0000256" key="7">
    <source>
        <dbReference type="ARBA" id="ARBA00022657"/>
    </source>
</evidence>
<evidence type="ECO:0000313" key="12">
    <source>
        <dbReference type="EMBL" id="CAK8687073.1"/>
    </source>
</evidence>
<reference evidence="12 13" key="1">
    <citation type="submission" date="2024-02" db="EMBL/GenBank/DDBJ databases">
        <authorList>
            <person name="Daric V."/>
            <person name="Darras S."/>
        </authorList>
    </citation>
    <scope>NUCLEOTIDE SEQUENCE [LARGE SCALE GENOMIC DNA]</scope>
</reference>